<proteinExistence type="predicted"/>
<evidence type="ECO:0000313" key="3">
    <source>
        <dbReference type="Proteomes" id="UP000288216"/>
    </source>
</evidence>
<evidence type="ECO:0000313" key="2">
    <source>
        <dbReference type="EMBL" id="GCB79816.1"/>
    </source>
</evidence>
<protein>
    <submittedName>
        <fullName evidence="2">Uncharacterized protein</fullName>
    </submittedName>
</protein>
<accession>A0A401Q368</accession>
<comment type="caution">
    <text evidence="2">The sequence shown here is derived from an EMBL/GenBank/DDBJ whole genome shotgun (WGS) entry which is preliminary data.</text>
</comment>
<sequence length="161" mass="17925">IPSTTTTSLEIAVIQQWPEEEPTVTTAETPTTPTKAIQFVTSKKKRTKEKPTHKPIPAMRVITRKKIPIEETPTLESIPEVPDEEFILEGPTRAINAIRFVNQDTKTSKEKPLPETPLPEVPLHESIPDIGFVSPEMESADIKSEDSTIAPIPGKRPLHHL</sequence>
<name>A0A401Q368_SCYTO</name>
<keyword evidence="3" id="KW-1185">Reference proteome</keyword>
<feature type="region of interest" description="Disordered" evidence="1">
    <location>
        <begin position="18"/>
        <end position="67"/>
    </location>
</feature>
<feature type="non-terminal residue" evidence="2">
    <location>
        <position position="1"/>
    </location>
</feature>
<feature type="region of interest" description="Disordered" evidence="1">
    <location>
        <begin position="103"/>
        <end position="126"/>
    </location>
</feature>
<feature type="compositionally biased region" description="Low complexity" evidence="1">
    <location>
        <begin position="23"/>
        <end position="34"/>
    </location>
</feature>
<gene>
    <name evidence="2" type="ORF">scyTo_0018813</name>
</gene>
<organism evidence="2 3">
    <name type="scientific">Scyliorhinus torazame</name>
    <name type="common">Cloudy catshark</name>
    <name type="synonym">Catulus torazame</name>
    <dbReference type="NCBI Taxonomy" id="75743"/>
    <lineage>
        <taxon>Eukaryota</taxon>
        <taxon>Metazoa</taxon>
        <taxon>Chordata</taxon>
        <taxon>Craniata</taxon>
        <taxon>Vertebrata</taxon>
        <taxon>Chondrichthyes</taxon>
        <taxon>Elasmobranchii</taxon>
        <taxon>Galeomorphii</taxon>
        <taxon>Galeoidea</taxon>
        <taxon>Carcharhiniformes</taxon>
        <taxon>Scyliorhinidae</taxon>
        <taxon>Scyliorhinus</taxon>
    </lineage>
</organism>
<dbReference type="AlphaFoldDB" id="A0A401Q368"/>
<reference evidence="2 3" key="1">
    <citation type="journal article" date="2018" name="Nat. Ecol. Evol.">
        <title>Shark genomes provide insights into elasmobranch evolution and the origin of vertebrates.</title>
        <authorList>
            <person name="Hara Y"/>
            <person name="Yamaguchi K"/>
            <person name="Onimaru K"/>
            <person name="Kadota M"/>
            <person name="Koyanagi M"/>
            <person name="Keeley SD"/>
            <person name="Tatsumi K"/>
            <person name="Tanaka K"/>
            <person name="Motone F"/>
            <person name="Kageyama Y"/>
            <person name="Nozu R"/>
            <person name="Adachi N"/>
            <person name="Nishimura O"/>
            <person name="Nakagawa R"/>
            <person name="Tanegashima C"/>
            <person name="Kiyatake I"/>
            <person name="Matsumoto R"/>
            <person name="Murakumo K"/>
            <person name="Nishida K"/>
            <person name="Terakita A"/>
            <person name="Kuratani S"/>
            <person name="Sato K"/>
            <person name="Hyodo S Kuraku.S."/>
        </authorList>
    </citation>
    <scope>NUCLEOTIDE SEQUENCE [LARGE SCALE GENOMIC DNA]</scope>
</reference>
<dbReference type="Proteomes" id="UP000288216">
    <property type="component" value="Unassembled WGS sequence"/>
</dbReference>
<feature type="compositionally biased region" description="Basic residues" evidence="1">
    <location>
        <begin position="42"/>
        <end position="53"/>
    </location>
</feature>
<dbReference type="EMBL" id="BFAA01013457">
    <property type="protein sequence ID" value="GCB79816.1"/>
    <property type="molecule type" value="Genomic_DNA"/>
</dbReference>
<evidence type="ECO:0000256" key="1">
    <source>
        <dbReference type="SAM" id="MobiDB-lite"/>
    </source>
</evidence>
<feature type="region of interest" description="Disordered" evidence="1">
    <location>
        <begin position="138"/>
        <end position="161"/>
    </location>
</feature>